<dbReference type="InterPro" id="IPR002645">
    <property type="entry name" value="STAS_dom"/>
</dbReference>
<dbReference type="PROSITE" id="PS50801">
    <property type="entry name" value="STAS"/>
    <property type="match status" value="1"/>
</dbReference>
<dbReference type="AlphaFoldDB" id="A0A7D6E7F9"/>
<proteinExistence type="predicted"/>
<dbReference type="InterPro" id="IPR036513">
    <property type="entry name" value="STAS_dom_sf"/>
</dbReference>
<evidence type="ECO:0000259" key="1">
    <source>
        <dbReference type="PROSITE" id="PS50801"/>
    </source>
</evidence>
<evidence type="ECO:0000313" key="3">
    <source>
        <dbReference type="Proteomes" id="UP000510682"/>
    </source>
</evidence>
<reference evidence="2 3" key="2">
    <citation type="submission" date="2020-07" db="EMBL/GenBank/DDBJ databases">
        <authorList>
            <person name="Yu X."/>
        </authorList>
    </citation>
    <scope>NUCLEOTIDE SEQUENCE [LARGE SCALE GENOMIC DNA]</scope>
    <source>
        <strain evidence="3">24</strain>
    </source>
</reference>
<keyword evidence="3" id="KW-1185">Reference proteome</keyword>
<sequence length="131" mass="14450">MPVTQMWLKCPNAEFTAKWELSSGVVTARGELDAANADQFAQYVARCARHCRWLVVDLAGLDFVGTAAFSALHRINVECSANGTTWVMTPSRAVARLLRICDPDGTLPITAWTGPTRPEQVRLLQLVPQPR</sequence>
<organism evidence="2 3">
    <name type="scientific">Mycobacterium vicinigordonae</name>
    <dbReference type="NCBI Taxonomy" id="1719132"/>
    <lineage>
        <taxon>Bacteria</taxon>
        <taxon>Bacillati</taxon>
        <taxon>Actinomycetota</taxon>
        <taxon>Actinomycetes</taxon>
        <taxon>Mycobacteriales</taxon>
        <taxon>Mycobacteriaceae</taxon>
        <taxon>Mycobacterium</taxon>
    </lineage>
</organism>
<evidence type="ECO:0000313" key="2">
    <source>
        <dbReference type="EMBL" id="QLL08523.1"/>
    </source>
</evidence>
<dbReference type="EMBL" id="CP059165">
    <property type="protein sequence ID" value="QLL08523.1"/>
    <property type="molecule type" value="Genomic_DNA"/>
</dbReference>
<feature type="domain" description="STAS" evidence="1">
    <location>
        <begin position="25"/>
        <end position="72"/>
    </location>
</feature>
<dbReference type="Gene3D" id="3.30.750.24">
    <property type="entry name" value="STAS domain"/>
    <property type="match status" value="1"/>
</dbReference>
<accession>A0A7D6E7F9</accession>
<gene>
    <name evidence="2" type="ORF">H0P51_06175</name>
</gene>
<dbReference type="SUPFAM" id="SSF52091">
    <property type="entry name" value="SpoIIaa-like"/>
    <property type="match status" value="1"/>
</dbReference>
<dbReference type="Proteomes" id="UP000510682">
    <property type="component" value="Chromosome"/>
</dbReference>
<dbReference type="KEGG" id="mgor:H0P51_06175"/>
<reference evidence="3" key="1">
    <citation type="submission" date="2020-07" db="EMBL/GenBank/DDBJ databases">
        <title>Description of Mycobacterium gordonae subsp. intergordonae subsp.nov. and Mycobacterium gordonae subsp. gordonae subsp. nov.</title>
        <authorList>
            <person name="Yu X."/>
        </authorList>
    </citation>
    <scope>NUCLEOTIDE SEQUENCE [LARGE SCALE GENOMIC DNA]</scope>
    <source>
        <strain evidence="3">24</strain>
    </source>
</reference>
<name>A0A7D6E7F9_9MYCO</name>
<dbReference type="Pfam" id="PF01740">
    <property type="entry name" value="STAS"/>
    <property type="match status" value="1"/>
</dbReference>
<reference evidence="3" key="3">
    <citation type="submission" date="2023-07" db="EMBL/GenBank/DDBJ databases">
        <title>Description of Mycobacterium gordonae subsp. intergordonae subsp.nov. and Mycobacterium gordonae subsp. gordonae subsp. nov.</title>
        <authorList>
            <person name="Huang H."/>
        </authorList>
    </citation>
    <scope>NUCLEOTIDE SEQUENCE [LARGE SCALE GENOMIC DNA]</scope>
    <source>
        <strain evidence="3">24</strain>
    </source>
</reference>
<protein>
    <submittedName>
        <fullName evidence="2">STAS domain-containing protein</fullName>
    </submittedName>
</protein>
<dbReference type="CDD" id="cd07043">
    <property type="entry name" value="STAS_anti-anti-sigma_factors"/>
    <property type="match status" value="1"/>
</dbReference>
<dbReference type="RefSeq" id="WP_180917109.1">
    <property type="nucleotide sequence ID" value="NZ_CP059165.1"/>
</dbReference>